<dbReference type="Gene3D" id="3.30.890.10">
    <property type="entry name" value="Methyl-cpg-binding Protein 2, Chain A"/>
    <property type="match status" value="1"/>
</dbReference>
<accession>A0ABD3RDR4</accession>
<evidence type="ECO:0000313" key="3">
    <source>
        <dbReference type="Proteomes" id="UP001530377"/>
    </source>
</evidence>
<proteinExistence type="predicted"/>
<evidence type="ECO:0008006" key="4">
    <source>
        <dbReference type="Google" id="ProtNLM"/>
    </source>
</evidence>
<comment type="caution">
    <text evidence="2">The sequence shown here is derived from an EMBL/GenBank/DDBJ whole genome shotgun (WGS) entry which is preliminary data.</text>
</comment>
<organism evidence="2 3">
    <name type="scientific">Cyclostephanos tholiformis</name>
    <dbReference type="NCBI Taxonomy" id="382380"/>
    <lineage>
        <taxon>Eukaryota</taxon>
        <taxon>Sar</taxon>
        <taxon>Stramenopiles</taxon>
        <taxon>Ochrophyta</taxon>
        <taxon>Bacillariophyta</taxon>
        <taxon>Coscinodiscophyceae</taxon>
        <taxon>Thalassiosirophycidae</taxon>
        <taxon>Stephanodiscales</taxon>
        <taxon>Stephanodiscaceae</taxon>
        <taxon>Cyclostephanos</taxon>
    </lineage>
</organism>
<dbReference type="EMBL" id="JALLPB020000276">
    <property type="protein sequence ID" value="KAL3811157.1"/>
    <property type="molecule type" value="Genomic_DNA"/>
</dbReference>
<evidence type="ECO:0000313" key="2">
    <source>
        <dbReference type="EMBL" id="KAL3811157.1"/>
    </source>
</evidence>
<dbReference type="Proteomes" id="UP001530377">
    <property type="component" value="Unassembled WGS sequence"/>
</dbReference>
<reference evidence="2 3" key="1">
    <citation type="submission" date="2024-10" db="EMBL/GenBank/DDBJ databases">
        <title>Updated reference genomes for cyclostephanoid diatoms.</title>
        <authorList>
            <person name="Roberts W.R."/>
            <person name="Alverson A.J."/>
        </authorList>
    </citation>
    <scope>NUCLEOTIDE SEQUENCE [LARGE SCALE GENOMIC DNA]</scope>
    <source>
        <strain evidence="2 3">AJA228-03</strain>
    </source>
</reference>
<dbReference type="AlphaFoldDB" id="A0ABD3RDR4"/>
<evidence type="ECO:0000256" key="1">
    <source>
        <dbReference type="SAM" id="MobiDB-lite"/>
    </source>
</evidence>
<dbReference type="InterPro" id="IPR016177">
    <property type="entry name" value="DNA-bd_dom_sf"/>
</dbReference>
<gene>
    <name evidence="2" type="ORF">ACHAXA_001372</name>
</gene>
<protein>
    <recommendedName>
        <fullName evidence="4">MBD domain-containing protein</fullName>
    </recommendedName>
</protein>
<dbReference type="SUPFAM" id="SSF54171">
    <property type="entry name" value="DNA-binding domain"/>
    <property type="match status" value="1"/>
</dbReference>
<feature type="region of interest" description="Disordered" evidence="1">
    <location>
        <begin position="1"/>
        <end position="64"/>
    </location>
</feature>
<sequence length="143" mass="15810">MATAARVRGSAGRGDKSERTPRRASAGGFTEAGGPSSTFKAQRRSPAPTVLVESSNAPPELPAGWTMKTFQRANSKKGEKSTDKYFYSPKKKIKFRSLKACREFTEILKELRANNRWKYGLWDPPGGSESAALEVFKARGHRM</sequence>
<keyword evidence="3" id="KW-1185">Reference proteome</keyword>
<name>A0ABD3RDR4_9STRA</name>